<dbReference type="PANTHER" id="PTHR31497:SF0">
    <property type="entry name" value="AUTOCRINE PROLIFERATION REPRESSOR PROTEIN A"/>
    <property type="match status" value="1"/>
</dbReference>
<name>A0AAW6TZL5_9BACT</name>
<feature type="chain" id="PRO_5043442828" evidence="1">
    <location>
        <begin position="22"/>
        <end position="456"/>
    </location>
</feature>
<accession>A0AAW6TZL5</accession>
<dbReference type="Pfam" id="PF10142">
    <property type="entry name" value="PhoPQ_related"/>
    <property type="match status" value="1"/>
</dbReference>
<evidence type="ECO:0000256" key="1">
    <source>
        <dbReference type="SAM" id="SignalP"/>
    </source>
</evidence>
<feature type="signal peptide" evidence="1">
    <location>
        <begin position="1"/>
        <end position="21"/>
    </location>
</feature>
<dbReference type="Proteomes" id="UP001431776">
    <property type="component" value="Unassembled WGS sequence"/>
</dbReference>
<dbReference type="InterPro" id="IPR029058">
    <property type="entry name" value="AB_hydrolase_fold"/>
</dbReference>
<proteinExistence type="predicted"/>
<dbReference type="RefSeq" id="WP_349245428.1">
    <property type="nucleotide sequence ID" value="NZ_JASCXX010000015.1"/>
</dbReference>
<reference evidence="2" key="1">
    <citation type="submission" date="2023-05" db="EMBL/GenBank/DDBJ databases">
        <title>Anaerotaeda fermentans gen. nov., sp. nov., a novel anaerobic planctomycete of the new family within the order Sedimentisphaerales isolated from Taman Peninsula, Russia.</title>
        <authorList>
            <person name="Khomyakova M.A."/>
            <person name="Merkel A.Y."/>
            <person name="Slobodkin A.I."/>
        </authorList>
    </citation>
    <scope>NUCLEOTIDE SEQUENCE</scope>
    <source>
        <strain evidence="2">M17dextr</strain>
    </source>
</reference>
<dbReference type="AlphaFoldDB" id="A0AAW6TZL5"/>
<comment type="caution">
    <text evidence="2">The sequence shown here is derived from an EMBL/GenBank/DDBJ whole genome shotgun (WGS) entry which is preliminary data.</text>
</comment>
<evidence type="ECO:0000313" key="3">
    <source>
        <dbReference type="Proteomes" id="UP001431776"/>
    </source>
</evidence>
<dbReference type="SUPFAM" id="SSF53474">
    <property type="entry name" value="alpha/beta-Hydrolases"/>
    <property type="match status" value="1"/>
</dbReference>
<dbReference type="PIRSF" id="PIRSF014728">
    <property type="entry name" value="PqaA"/>
    <property type="match status" value="1"/>
</dbReference>
<dbReference type="InterPro" id="IPR009199">
    <property type="entry name" value="PhoPQ-act_pathogen-rel_PqaA"/>
</dbReference>
<keyword evidence="3" id="KW-1185">Reference proteome</keyword>
<keyword evidence="1" id="KW-0732">Signal</keyword>
<dbReference type="Gene3D" id="3.40.50.1820">
    <property type="entry name" value="alpha/beta hydrolase"/>
    <property type="match status" value="1"/>
</dbReference>
<dbReference type="EMBL" id="JASCXX010000015">
    <property type="protein sequence ID" value="MDI6450020.1"/>
    <property type="molecule type" value="Genomic_DNA"/>
</dbReference>
<organism evidence="2 3">
    <name type="scientific">Anaerobaca lacustris</name>
    <dbReference type="NCBI Taxonomy" id="3044600"/>
    <lineage>
        <taxon>Bacteria</taxon>
        <taxon>Pseudomonadati</taxon>
        <taxon>Planctomycetota</taxon>
        <taxon>Phycisphaerae</taxon>
        <taxon>Sedimentisphaerales</taxon>
        <taxon>Anaerobacaceae</taxon>
        <taxon>Anaerobaca</taxon>
    </lineage>
</organism>
<sequence>MRTRKNVAILLTLFVVSLAVGSPLDDYVARPDPSYRYSLVRTIDHPQGKIYILDMTSQQWRSEQEVNRTLWQHWLTVVVPNDIAFDTALLWITGGSNDRPAPTQPDDMLANIALRSRSVVAELRTVPNQPLVFPDDPTNQRYEDAIIAYTFDRFLKTEDPTWPLLLPMVKSAVRAMDTVQDHLAKATDGKVTIKNFVVSGGSKRGWTTWLTAAVDKRVCAIAPVVIDVLNMNDQMRHHFAAYGFYSPAIGDYEQMKIFDRLDTDGGTEIRNFVDPYEYRNRYTMPKFLINSSGDQFFLPDSAQFYFADLPEEKHLLYCANTDHGLDGSDADKALLIWYQSILTGRDRPQFSWDTPESGHVVVTTQTRPQKVTLWTATNPQARDFRLEKIGKAWQSRPLTATNAGTYDVRIPAPDKGWTAYFVELHFDSGTPLPYRFSTEVRIVPDTLPYADKLKGN</sequence>
<gene>
    <name evidence="2" type="ORF">QJ522_13255</name>
</gene>
<protein>
    <submittedName>
        <fullName evidence="2">PhoPQ-activated pathogenicity-related family protein</fullName>
    </submittedName>
</protein>
<evidence type="ECO:0000313" key="2">
    <source>
        <dbReference type="EMBL" id="MDI6450020.1"/>
    </source>
</evidence>
<dbReference type="PANTHER" id="PTHR31497">
    <property type="entry name" value="AUTOCRINE PROLIFERATION REPRESSOR PROTEIN A"/>
    <property type="match status" value="1"/>
</dbReference>